<gene>
    <name evidence="2" type="ORF">FTUN_2084</name>
</gene>
<proteinExistence type="predicted"/>
<dbReference type="EMBL" id="CP053452">
    <property type="protein sequence ID" value="QJW94563.1"/>
    <property type="molecule type" value="Genomic_DNA"/>
</dbReference>
<keyword evidence="3" id="KW-1185">Reference proteome</keyword>
<dbReference type="Proteomes" id="UP000503447">
    <property type="component" value="Chromosome"/>
</dbReference>
<evidence type="ECO:0000313" key="3">
    <source>
        <dbReference type="Proteomes" id="UP000503447"/>
    </source>
</evidence>
<sequence>MPTTARTRNPIVALLGAVAIVSAVVFLGGRSGTAAGAEQPPRRTVPTAFDRDTDPHQSALHHVTTTPGGLALRPSPSDGGVPFAGAPVIASRTEGRAATALLAHAGENRPPLRVLFCTWLI</sequence>
<evidence type="ECO:0000256" key="1">
    <source>
        <dbReference type="SAM" id="MobiDB-lite"/>
    </source>
</evidence>
<dbReference type="KEGG" id="ftj:FTUN_2084"/>
<protein>
    <submittedName>
        <fullName evidence="2">Uncharacterized protein</fullName>
    </submittedName>
</protein>
<evidence type="ECO:0000313" key="2">
    <source>
        <dbReference type="EMBL" id="QJW94563.1"/>
    </source>
</evidence>
<dbReference type="RefSeq" id="WP_171470532.1">
    <property type="nucleotide sequence ID" value="NZ_CP053452.2"/>
</dbReference>
<dbReference type="AlphaFoldDB" id="A0A6M5YMP1"/>
<feature type="region of interest" description="Disordered" evidence="1">
    <location>
        <begin position="32"/>
        <end position="79"/>
    </location>
</feature>
<reference evidence="3" key="1">
    <citation type="submission" date="2020-05" db="EMBL/GenBank/DDBJ databases">
        <title>Frigoriglobus tundricola gen. nov., sp. nov., a psychrotolerant cellulolytic planctomycete of the family Gemmataceae with two divergent copies of 16S rRNA gene.</title>
        <authorList>
            <person name="Kulichevskaya I.S."/>
            <person name="Ivanova A.A."/>
            <person name="Naumoff D.G."/>
            <person name="Beletsky A.V."/>
            <person name="Rijpstra W.I.C."/>
            <person name="Sinninghe Damste J.S."/>
            <person name="Mardanov A.V."/>
            <person name="Ravin N.V."/>
            <person name="Dedysh S.N."/>
        </authorList>
    </citation>
    <scope>NUCLEOTIDE SEQUENCE [LARGE SCALE GENOMIC DNA]</scope>
    <source>
        <strain evidence="3">PL17</strain>
    </source>
</reference>
<name>A0A6M5YMP1_9BACT</name>
<accession>A0A6M5YMP1</accession>
<organism evidence="2 3">
    <name type="scientific">Frigoriglobus tundricola</name>
    <dbReference type="NCBI Taxonomy" id="2774151"/>
    <lineage>
        <taxon>Bacteria</taxon>
        <taxon>Pseudomonadati</taxon>
        <taxon>Planctomycetota</taxon>
        <taxon>Planctomycetia</taxon>
        <taxon>Gemmatales</taxon>
        <taxon>Gemmataceae</taxon>
        <taxon>Frigoriglobus</taxon>
    </lineage>
</organism>